<evidence type="ECO:0000313" key="5">
    <source>
        <dbReference type="Proteomes" id="UP001165289"/>
    </source>
</evidence>
<dbReference type="Pfam" id="PF23753">
    <property type="entry name" value="TPR_WDR11"/>
    <property type="match status" value="1"/>
</dbReference>
<dbReference type="PANTHER" id="PTHR14593:SF5">
    <property type="entry name" value="WD REPEAT-CONTAINING PROTEIN 11"/>
    <property type="match status" value="1"/>
</dbReference>
<dbReference type="GO" id="GO:0005737">
    <property type="term" value="C:cytoplasm"/>
    <property type="evidence" value="ECO:0007669"/>
    <property type="project" value="TreeGrafter"/>
</dbReference>
<dbReference type="InterPro" id="IPR057854">
    <property type="entry name" value="TPR_WDR11"/>
</dbReference>
<evidence type="ECO:0000313" key="4">
    <source>
        <dbReference type="EMBL" id="KAI6659326.1"/>
    </source>
</evidence>
<dbReference type="SUPFAM" id="SSF50978">
    <property type="entry name" value="WD40 repeat-like"/>
    <property type="match status" value="1"/>
</dbReference>
<dbReference type="SUPFAM" id="SSF69322">
    <property type="entry name" value="Tricorn protease domain 2"/>
    <property type="match status" value="1"/>
</dbReference>
<dbReference type="Pfam" id="PF23751">
    <property type="entry name" value="Beta-prop_WDR11_1st"/>
    <property type="match status" value="1"/>
</dbReference>
<feature type="domain" description="WDR11 second beta-propeller" evidence="2">
    <location>
        <begin position="500"/>
        <end position="658"/>
    </location>
</feature>
<dbReference type="Proteomes" id="UP001165289">
    <property type="component" value="Unassembled WGS sequence"/>
</dbReference>
<sequence>MSFNHIQTRYIHGALTNANQFASDLSWLGLLAFGSRNLIVVVHANTGQLIQTLSSHHAPVILVKWWHEVQPYSANVPYSLKLASADSTGMIYVWDVKDAQALTYFQVSSNPKQPLVHIEWMNQHEGCRDSLAVLTSSGILAVWNSGTGSCIWRRNVIDSAVSLEIDPFDYTRMLILGNDHLLLINDSTPYKQPQSLKQLYLRFLQQSYPSHNKQSIDIHISTEKPPKNEINTPHQNLLAVHFSKFHRNVILLLYRFSIVFLHLTGRQALSQITLDKGTSPFLKIVTCRQRDAVYGLHENSSLSFRLQQSYKNSRFNSETDNTVENHSNELLVASPNIRTNRSLSTHSIDERSTNNSVYSLSSEFYYELKCQADVMREVTRNARHVQLNLCLSTESRMVILYPEGKIQVWELTPKSLGIAGSSTLAIHQSIGPNPADITQAPKITQVNSLSSYIASEAELLTNDMYRDRCHIVTFRFSIVSYYEGLFHNPTCIRMGPAMTTKNKSVYKPLLAVGSHQGRVQIFNLYYHTPIRTFSVINCPVIGIQWTSMYSMLVYGHTEPALTGQVRNEISYLDLNSGESVTLRKGHLSEPDCPIESIKVSSLKQYFLVVFRDKPLEYWDLFTLTPIRILSAPNPITTAVEWAPANISSKMRAQHTQKKPGQGETYFQEVYLMSDIDGILYQIVAEGTTLREASRFSPETAMGVVTSISWKGDLIVIGDSDGNLSLWDTKTKKYKMLQTARGGIKQLRIGPGKGNFKLFILSHNWVEVKDIANNSELCGQLKQSFDACEWVNPDKLCMLNVSEGWIRISNLAFLQENDPSKKDQLTTPIFCPHLMRQAKPAFLLRTLLQHHPWLERYDATSFEDVGITSLSVKREVLASLLLIPDLYISMLNNAKLGVAERCCISSILYGDSNEHSFWLLALHYLREFSKQKKSSFNGDDQTDSELGLKPIKPRQLGSDLFVPERNALERITSSRECLFNPDNKSDTTETNYNTVFLDLPKLELSHDLLCDRSSYQLLALKWQDILEANRRTPLQTRECAGQLIQINEADRAVQLLLETDSNDPNYHVDSLRACLVATIRSSGASQSTIKLVATSLIANGHLEKGVELLCLIDKGLDACRYLQTYRKWYEAAHLAKSILNANECHEVFMRWGDHLTSPMANRQQGILVYLSIFEFQRVLEMLYAMRYFERAALLVEACLEFNVLDLAIPEVQSICEAIFLEYARVLFSLEYIIAAEYYSNKSGENGRKLLSEFRSKQEELDDTIVDTNTDESKFQI</sequence>
<protein>
    <submittedName>
        <fullName evidence="4">WD repeat-containing protein 11-like isoform X2</fullName>
    </submittedName>
</protein>
<reference evidence="4 5" key="1">
    <citation type="journal article" date="2023" name="BMC Biol.">
        <title>The compact genome of the sponge Oopsacas minuta (Hexactinellida) is lacking key metazoan core genes.</title>
        <authorList>
            <person name="Santini S."/>
            <person name="Schenkelaars Q."/>
            <person name="Jourda C."/>
            <person name="Duchesne M."/>
            <person name="Belahbib H."/>
            <person name="Rocher C."/>
            <person name="Selva M."/>
            <person name="Riesgo A."/>
            <person name="Vervoort M."/>
            <person name="Leys S.P."/>
            <person name="Kodjabachian L."/>
            <person name="Le Bivic A."/>
            <person name="Borchiellini C."/>
            <person name="Claverie J.M."/>
            <person name="Renard E."/>
        </authorList>
    </citation>
    <scope>NUCLEOTIDE SEQUENCE [LARGE SCALE GENOMIC DNA]</scope>
    <source>
        <strain evidence="4">SPO-2</strain>
    </source>
</reference>
<accession>A0AAV7KE25</accession>
<comment type="caution">
    <text evidence="4">The sequence shown here is derived from an EMBL/GenBank/DDBJ whole genome shotgun (WGS) entry which is preliminary data.</text>
</comment>
<dbReference type="InterPro" id="IPR015943">
    <property type="entry name" value="WD40/YVTN_repeat-like_dom_sf"/>
</dbReference>
<dbReference type="InterPro" id="IPR001680">
    <property type="entry name" value="WD40_rpt"/>
</dbReference>
<dbReference type="InterPro" id="IPR057852">
    <property type="entry name" value="Beta-prop_WDR11_1st"/>
</dbReference>
<dbReference type="SMART" id="SM00320">
    <property type="entry name" value="WD40"/>
    <property type="match status" value="3"/>
</dbReference>
<evidence type="ECO:0000259" key="1">
    <source>
        <dbReference type="Pfam" id="PF23751"/>
    </source>
</evidence>
<evidence type="ECO:0000259" key="3">
    <source>
        <dbReference type="Pfam" id="PF23753"/>
    </source>
</evidence>
<feature type="domain" description="WDR11 TPR" evidence="3">
    <location>
        <begin position="894"/>
        <end position="1202"/>
    </location>
</feature>
<dbReference type="Pfam" id="PF23752">
    <property type="entry name" value="Beta-prop_WDR11_2nd"/>
    <property type="match status" value="1"/>
</dbReference>
<keyword evidence="5" id="KW-1185">Reference proteome</keyword>
<evidence type="ECO:0000259" key="2">
    <source>
        <dbReference type="Pfam" id="PF23752"/>
    </source>
</evidence>
<dbReference type="InterPro" id="IPR036322">
    <property type="entry name" value="WD40_repeat_dom_sf"/>
</dbReference>
<dbReference type="EMBL" id="JAKMXF010000066">
    <property type="protein sequence ID" value="KAI6659326.1"/>
    <property type="molecule type" value="Genomic_DNA"/>
</dbReference>
<proteinExistence type="predicted"/>
<dbReference type="Gene3D" id="2.130.10.10">
    <property type="entry name" value="YVTN repeat-like/Quinoprotein amine dehydrogenase"/>
    <property type="match status" value="2"/>
</dbReference>
<dbReference type="PANTHER" id="PTHR14593">
    <property type="entry name" value="WD REPEAT-CONTAINING PROTEIN 11"/>
    <property type="match status" value="1"/>
</dbReference>
<dbReference type="InterPro" id="IPR039694">
    <property type="entry name" value="WDR11"/>
</dbReference>
<dbReference type="InterPro" id="IPR057853">
    <property type="entry name" value="Beta-prop_WDR11_2nd"/>
</dbReference>
<dbReference type="AlphaFoldDB" id="A0AAV7KE25"/>
<organism evidence="4 5">
    <name type="scientific">Oopsacas minuta</name>
    <dbReference type="NCBI Taxonomy" id="111878"/>
    <lineage>
        <taxon>Eukaryota</taxon>
        <taxon>Metazoa</taxon>
        <taxon>Porifera</taxon>
        <taxon>Hexactinellida</taxon>
        <taxon>Hexasterophora</taxon>
        <taxon>Lyssacinosida</taxon>
        <taxon>Leucopsacidae</taxon>
        <taxon>Oopsacas</taxon>
    </lineage>
</organism>
<feature type="domain" description="WDR11 first beta-propeller" evidence="1">
    <location>
        <begin position="17"/>
        <end position="413"/>
    </location>
</feature>
<name>A0AAV7KE25_9METZ</name>
<gene>
    <name evidence="4" type="ORF">LOD99_14997</name>
</gene>